<dbReference type="Pfam" id="PF00300">
    <property type="entry name" value="His_Phos_1"/>
    <property type="match status" value="1"/>
</dbReference>
<name>A0A3B0S5U8_9ZZZZ</name>
<sequence length="203" mass="22886">MTGRIITVRHGRPDLSRDLKITAAEFGDWWTRYDRAGLHPDERSPQGLIDLASEARTVLSSTLPRSIETARQATGGKRDVPADPIFVEAPLPPPPAPSFLKLHPAAWGVISRTFWFLGYAPGDIEAHVDTWDRVRNITARLSRHAHDGDVMLCAHGYLNWMIDRRLRREGWLQTSRAGGNRYWSWRIYEAPGAPEKAKTVEAA</sequence>
<proteinExistence type="predicted"/>
<organism evidence="1">
    <name type="scientific">hydrothermal vent metagenome</name>
    <dbReference type="NCBI Taxonomy" id="652676"/>
    <lineage>
        <taxon>unclassified sequences</taxon>
        <taxon>metagenomes</taxon>
        <taxon>ecological metagenomes</taxon>
    </lineage>
</organism>
<dbReference type="AlphaFoldDB" id="A0A3B0S5U8"/>
<protein>
    <recommendedName>
        <fullName evidence="2">Phosphoglycerate mutase family protein</fullName>
    </recommendedName>
</protein>
<dbReference type="Gene3D" id="3.40.50.1240">
    <property type="entry name" value="Phosphoglycerate mutase-like"/>
    <property type="match status" value="1"/>
</dbReference>
<dbReference type="InterPro" id="IPR013078">
    <property type="entry name" value="His_Pase_superF_clade-1"/>
</dbReference>
<evidence type="ECO:0000313" key="1">
    <source>
        <dbReference type="EMBL" id="VAV90705.1"/>
    </source>
</evidence>
<dbReference type="InterPro" id="IPR029033">
    <property type="entry name" value="His_PPase_superfam"/>
</dbReference>
<dbReference type="EMBL" id="UOEH01000046">
    <property type="protein sequence ID" value="VAV90705.1"/>
    <property type="molecule type" value="Genomic_DNA"/>
</dbReference>
<dbReference type="SUPFAM" id="SSF53254">
    <property type="entry name" value="Phosphoglycerate mutase-like"/>
    <property type="match status" value="1"/>
</dbReference>
<accession>A0A3B0S5U8</accession>
<reference evidence="1" key="1">
    <citation type="submission" date="2018-06" db="EMBL/GenBank/DDBJ databases">
        <authorList>
            <person name="Zhirakovskaya E."/>
        </authorList>
    </citation>
    <scope>NUCLEOTIDE SEQUENCE</scope>
</reference>
<evidence type="ECO:0008006" key="2">
    <source>
        <dbReference type="Google" id="ProtNLM"/>
    </source>
</evidence>
<gene>
    <name evidence="1" type="ORF">MNBD_ALPHA05-1435</name>
</gene>